<organism evidence="2 3">
    <name type="scientific">Linum tenue</name>
    <dbReference type="NCBI Taxonomy" id="586396"/>
    <lineage>
        <taxon>Eukaryota</taxon>
        <taxon>Viridiplantae</taxon>
        <taxon>Streptophyta</taxon>
        <taxon>Embryophyta</taxon>
        <taxon>Tracheophyta</taxon>
        <taxon>Spermatophyta</taxon>
        <taxon>Magnoliopsida</taxon>
        <taxon>eudicotyledons</taxon>
        <taxon>Gunneridae</taxon>
        <taxon>Pentapetalae</taxon>
        <taxon>rosids</taxon>
        <taxon>fabids</taxon>
        <taxon>Malpighiales</taxon>
        <taxon>Linaceae</taxon>
        <taxon>Linum</taxon>
    </lineage>
</organism>
<dbReference type="InterPro" id="IPR006527">
    <property type="entry name" value="F-box-assoc_dom_typ1"/>
</dbReference>
<protein>
    <recommendedName>
        <fullName evidence="1">F-box domain-containing protein</fullName>
    </recommendedName>
</protein>
<dbReference type="InterPro" id="IPR001810">
    <property type="entry name" value="F-box_dom"/>
</dbReference>
<dbReference type="InterPro" id="IPR036047">
    <property type="entry name" value="F-box-like_dom_sf"/>
</dbReference>
<evidence type="ECO:0000259" key="1">
    <source>
        <dbReference type="SMART" id="SM00256"/>
    </source>
</evidence>
<dbReference type="EMBL" id="CAMGYJ010000004">
    <property type="protein sequence ID" value="CAI0398955.1"/>
    <property type="molecule type" value="Genomic_DNA"/>
</dbReference>
<evidence type="ECO:0000313" key="2">
    <source>
        <dbReference type="EMBL" id="CAI0398955.1"/>
    </source>
</evidence>
<sequence>MAGGRRKRESGAISSAGRRRLKIKKWNVVPAADREPIKTSTGGFFPEEMVNEILLRLPSGSCIVRFRCVCRFWNILLSRPSSIHNILFGPGVDSTGDDETAQVLVKGAADDNGDGYATSHFVYSLLSYKSLEPITPIGKDPDLPCVPNKVRSYTFPCDGTTSDFELDLSIVGCCDGIVCIADKLYSNASDIILWNPATSETKILPRSPFSGDRTGPDGRLFDELIGFGFDSQTNDYKVIRSISADSFGIDDFEPVRPDPWSVVEMYSLRNDSWRRIDGQDSPVVSNPVRYPHTYRGGMLHWWKSGREDTQLLSWDMGKEVFDWIDFPKPTGKYGWAADSCTLLKDSIVGVFSDCRGNRCRDRCFEIRVLLKFDQSVPWTLLYRVSDLAGAYEFPAIWRGGCYFVDIKLFGCFSCQNAGLLVLDPETDLLRRVGTEDKARIEIVTFVPSQMSLSGFKIED</sequence>
<dbReference type="SMART" id="SM00256">
    <property type="entry name" value="FBOX"/>
    <property type="match status" value="1"/>
</dbReference>
<dbReference type="PANTHER" id="PTHR31672">
    <property type="entry name" value="BNACNNG10540D PROTEIN"/>
    <property type="match status" value="1"/>
</dbReference>
<proteinExistence type="predicted"/>
<keyword evidence="3" id="KW-1185">Reference proteome</keyword>
<dbReference type="InterPro" id="IPR017451">
    <property type="entry name" value="F-box-assoc_interact_dom"/>
</dbReference>
<feature type="domain" description="F-box" evidence="1">
    <location>
        <begin position="45"/>
        <end position="86"/>
    </location>
</feature>
<dbReference type="Pfam" id="PF00646">
    <property type="entry name" value="F-box"/>
    <property type="match status" value="1"/>
</dbReference>
<name>A0AAV0IMX7_9ROSI</name>
<accession>A0AAV0IMX7</accession>
<dbReference type="PANTHER" id="PTHR31672:SF10">
    <property type="entry name" value="F-BOX DOMAIN-CONTAINING PROTEIN"/>
    <property type="match status" value="1"/>
</dbReference>
<reference evidence="2" key="1">
    <citation type="submission" date="2022-08" db="EMBL/GenBank/DDBJ databases">
        <authorList>
            <person name="Gutierrez-Valencia J."/>
        </authorList>
    </citation>
    <scope>NUCLEOTIDE SEQUENCE</scope>
</reference>
<dbReference type="SUPFAM" id="SSF81383">
    <property type="entry name" value="F-box domain"/>
    <property type="match status" value="1"/>
</dbReference>
<dbReference type="NCBIfam" id="TIGR01640">
    <property type="entry name" value="F_box_assoc_1"/>
    <property type="match status" value="1"/>
</dbReference>
<gene>
    <name evidence="2" type="ORF">LITE_LOCUS10114</name>
</gene>
<dbReference type="InterPro" id="IPR050796">
    <property type="entry name" value="SCF_F-box_component"/>
</dbReference>
<dbReference type="AlphaFoldDB" id="A0AAV0IMX7"/>
<dbReference type="Pfam" id="PF07734">
    <property type="entry name" value="FBA_1"/>
    <property type="match status" value="1"/>
</dbReference>
<dbReference type="Proteomes" id="UP001154282">
    <property type="component" value="Unassembled WGS sequence"/>
</dbReference>
<comment type="caution">
    <text evidence="2">The sequence shown here is derived from an EMBL/GenBank/DDBJ whole genome shotgun (WGS) entry which is preliminary data.</text>
</comment>
<evidence type="ECO:0000313" key="3">
    <source>
        <dbReference type="Proteomes" id="UP001154282"/>
    </source>
</evidence>